<dbReference type="InterPro" id="IPR036365">
    <property type="entry name" value="PGBD-like_sf"/>
</dbReference>
<dbReference type="AlphaFoldDB" id="S6AI64"/>
<evidence type="ECO:0000313" key="2">
    <source>
        <dbReference type="EMBL" id="BAN35901.1"/>
    </source>
</evidence>
<dbReference type="InterPro" id="IPR036366">
    <property type="entry name" value="PGBDSf"/>
</dbReference>
<dbReference type="STRING" id="1163617.SCD_n02090"/>
<evidence type="ECO:0000259" key="1">
    <source>
        <dbReference type="Pfam" id="PF01471"/>
    </source>
</evidence>
<gene>
    <name evidence="2" type="ORF">SCD_n02090</name>
</gene>
<organism evidence="2 3">
    <name type="scientific">Sulfuricella denitrificans (strain DSM 22764 / NBRC 105220 / skB26)</name>
    <dbReference type="NCBI Taxonomy" id="1163617"/>
    <lineage>
        <taxon>Bacteria</taxon>
        <taxon>Pseudomonadati</taxon>
        <taxon>Pseudomonadota</taxon>
        <taxon>Betaproteobacteria</taxon>
        <taxon>Nitrosomonadales</taxon>
        <taxon>Sulfuricellaceae</taxon>
        <taxon>Sulfuricella</taxon>
    </lineage>
</organism>
<dbReference type="InterPro" id="IPR002477">
    <property type="entry name" value="Peptidoglycan-bd-like"/>
</dbReference>
<evidence type="ECO:0000313" key="3">
    <source>
        <dbReference type="Proteomes" id="UP000015559"/>
    </source>
</evidence>
<keyword evidence="3" id="KW-1185">Reference proteome</keyword>
<proteinExistence type="predicted"/>
<dbReference type="OrthoDB" id="1523598at2"/>
<protein>
    <submittedName>
        <fullName evidence="2">Peptidoglycan-binding domain 1 protein</fullName>
    </submittedName>
</protein>
<name>S6AI64_SULDS</name>
<sequence length="318" mass="34896">MATYRLGSSGEEVRQIQVKLQTQGLYRGPIDGAFGGGTEAAVKTFQQKAGLEVDGAIGPITWKALFNAKIPAPSLFSKPLAYRCLALTGAFETNSGFPDCFAGLSGNFDGQGISFGVCQWNFGQGSLQPLLKEMIVQHPDIVQSIFRQQHDVLTTALNGGKRELMSFAASIQHPVRHTINEPWRGMFKSLGRTGEFQTIEQKYAATLYQSALDLCSDFGLWSQRAAALMFDIKVQNGSIRDLTRAQILADFASLATGLPRAALEMEKMKIVANRRAEAANSRWVEDVRTRKLCIANGEGIVHGVRYNLEEQFGITLTK</sequence>
<dbReference type="HOGENOM" id="CLU_887754_0_0_4"/>
<feature type="domain" description="Peptidoglycan binding-like" evidence="1">
    <location>
        <begin position="9"/>
        <end position="65"/>
    </location>
</feature>
<dbReference type="KEGG" id="sdr:SCD_n02090"/>
<accession>S6AI64</accession>
<dbReference type="eggNOG" id="COG3409">
    <property type="taxonomic scope" value="Bacteria"/>
</dbReference>
<dbReference type="Proteomes" id="UP000015559">
    <property type="component" value="Chromosome"/>
</dbReference>
<reference evidence="2 3" key="1">
    <citation type="journal article" date="2012" name="Appl. Environ. Microbiol.">
        <title>Draft genome sequence of a psychrotolerant sulfur-oxidizing bacterium, Sulfuricella denitrificans skB26, and proteomic insights into cold adaptation.</title>
        <authorList>
            <person name="Watanabe T."/>
            <person name="Kojima H."/>
            <person name="Fukui M."/>
        </authorList>
    </citation>
    <scope>NUCLEOTIDE SEQUENCE [LARGE SCALE GENOMIC DNA]</scope>
    <source>
        <strain evidence="3">skB26</strain>
    </source>
</reference>
<dbReference type="Gene3D" id="1.10.101.10">
    <property type="entry name" value="PGBD-like superfamily/PGBD"/>
    <property type="match status" value="1"/>
</dbReference>
<dbReference type="Pfam" id="PF01471">
    <property type="entry name" value="PG_binding_1"/>
    <property type="match status" value="1"/>
</dbReference>
<dbReference type="RefSeq" id="WP_009205097.1">
    <property type="nucleotide sequence ID" value="NC_022357.1"/>
</dbReference>
<dbReference type="SUPFAM" id="SSF47090">
    <property type="entry name" value="PGBD-like"/>
    <property type="match status" value="1"/>
</dbReference>
<dbReference type="EMBL" id="AP013066">
    <property type="protein sequence ID" value="BAN35901.1"/>
    <property type="molecule type" value="Genomic_DNA"/>
</dbReference>